<proteinExistence type="predicted"/>
<sequence length="604" mass="69884">MDINDLPIVIKYNICDFVRKQTEFDLNPDKNNKKRKYNNIAKRNIQKNTLLEVSVLSKEWNSIARIELWRKIDLFSLKSSEFSTISKNYGIYVKTLCIVNDESISNNKVISSLYEFMNNKWPNLETIVLVANNEKKFVSTCLQIIWKNLLTIKELCIYDAGDVPGLYKWVLAKHKVLRKLTFKNTFDTSYESSISSMMSNPSFKFSHIEVFRPNIEAEILENLSKNISIETMIFKNPVLIQNSNSTINKINSSSSYEYSQRKNMNDNYVVNENGTGNTFGYQNNQNMYKNLHGSFEQRQLLGIGFKTGRKHYSENKVKTLIFRNTMPISEDYVLPINSEYYPNLKKFVLDTDVFPHDSECFNNFFSGVWDKLEHLELPTINNNLAEKIVQSCPNLKVLIVEANGGHKYSRLDFSNYGLNQLLCGLKELTVLNIDTGCFRKSRAFSVNDEIITYFDHTNWKSSKLSSFSVVDARFTPSTVKFFLDRFEQLSTHFVLPSDRLEKIPSKTEIPENGSLIDKPRIIVETDSTVREYDMLESKEKVLKSGLKNAAFHCNTSSSFDSLLSLMPGFEDVQHLDVFYTAISSVYEKQLEMYPNIFLRRKSTC</sequence>
<protein>
    <submittedName>
        <fullName evidence="1">Uncharacterized protein</fullName>
    </submittedName>
</protein>
<dbReference type="AlphaFoldDB" id="A0A2T9Y784"/>
<reference evidence="1 2" key="1">
    <citation type="journal article" date="2018" name="MBio">
        <title>Comparative Genomics Reveals the Core Gene Toolbox for the Fungus-Insect Symbiosis.</title>
        <authorList>
            <person name="Wang Y."/>
            <person name="Stata M."/>
            <person name="Wang W."/>
            <person name="Stajich J.E."/>
            <person name="White M.M."/>
            <person name="Moncalvo J.M."/>
        </authorList>
    </citation>
    <scope>NUCLEOTIDE SEQUENCE [LARGE SCALE GENOMIC DNA]</scope>
    <source>
        <strain evidence="1 2">AUS-77-4</strain>
    </source>
</reference>
<gene>
    <name evidence="1" type="ORF">BB559_005672</name>
</gene>
<comment type="caution">
    <text evidence="1">The sequence shown here is derived from an EMBL/GenBank/DDBJ whole genome shotgun (WGS) entry which is preliminary data.</text>
</comment>
<accession>A0A2T9Y784</accession>
<dbReference type="Gene3D" id="3.80.10.10">
    <property type="entry name" value="Ribonuclease Inhibitor"/>
    <property type="match status" value="1"/>
</dbReference>
<dbReference type="OrthoDB" id="5688595at2759"/>
<name>A0A2T9Y784_9FUNG</name>
<dbReference type="InterPro" id="IPR032675">
    <property type="entry name" value="LRR_dom_sf"/>
</dbReference>
<dbReference type="Proteomes" id="UP000245699">
    <property type="component" value="Unassembled WGS sequence"/>
</dbReference>
<organism evidence="1 2">
    <name type="scientific">Furculomyces boomerangus</name>
    <dbReference type="NCBI Taxonomy" id="61424"/>
    <lineage>
        <taxon>Eukaryota</taxon>
        <taxon>Fungi</taxon>
        <taxon>Fungi incertae sedis</taxon>
        <taxon>Zoopagomycota</taxon>
        <taxon>Kickxellomycotina</taxon>
        <taxon>Harpellomycetes</taxon>
        <taxon>Harpellales</taxon>
        <taxon>Harpellaceae</taxon>
        <taxon>Furculomyces</taxon>
    </lineage>
</organism>
<evidence type="ECO:0000313" key="2">
    <source>
        <dbReference type="Proteomes" id="UP000245699"/>
    </source>
</evidence>
<dbReference type="EMBL" id="MBFT01000647">
    <property type="protein sequence ID" value="PVU88209.1"/>
    <property type="molecule type" value="Genomic_DNA"/>
</dbReference>
<dbReference type="SUPFAM" id="SSF52047">
    <property type="entry name" value="RNI-like"/>
    <property type="match status" value="1"/>
</dbReference>
<keyword evidence="2" id="KW-1185">Reference proteome</keyword>
<evidence type="ECO:0000313" key="1">
    <source>
        <dbReference type="EMBL" id="PVU88209.1"/>
    </source>
</evidence>